<reference evidence="4" key="1">
    <citation type="submission" date="2016-10" db="EMBL/GenBank/DDBJ databases">
        <authorList>
            <person name="Varghese N."/>
            <person name="Submissions S."/>
        </authorList>
    </citation>
    <scope>NUCLEOTIDE SEQUENCE [LARGE SCALE GENOMIC DNA]</scope>
    <source>
        <strain evidence="4">DSM 13327</strain>
    </source>
</reference>
<reference evidence="2" key="2">
    <citation type="submission" date="2016-10" db="EMBL/GenBank/DDBJ databases">
        <authorList>
            <person name="de Groot N.N."/>
        </authorList>
    </citation>
    <scope>NUCLEOTIDE SEQUENCE [LARGE SCALE GENOMIC DNA]</scope>
    <source>
        <strain evidence="2">DSM 13327</strain>
    </source>
</reference>
<dbReference type="SUPFAM" id="SSF46955">
    <property type="entry name" value="Putative DNA-binding domain"/>
    <property type="match status" value="1"/>
</dbReference>
<dbReference type="STRING" id="1123291.SAMN04490355_101281"/>
<dbReference type="AlphaFoldDB" id="A0A1I4JHT6"/>
<name>A0A1I4JHT6_9FIRM</name>
<gene>
    <name evidence="2" type="ORF">SAMN04490355_101281</name>
    <name evidence="3" type="ORF">SAMN04490355_106022</name>
</gene>
<evidence type="ECO:0000313" key="3">
    <source>
        <dbReference type="EMBL" id="SFM24709.1"/>
    </source>
</evidence>
<dbReference type="InterPro" id="IPR010093">
    <property type="entry name" value="SinI_DNA-bd"/>
</dbReference>
<dbReference type="EMBL" id="FOTS01000012">
    <property type="protein sequence ID" value="SFL65841.1"/>
    <property type="molecule type" value="Genomic_DNA"/>
</dbReference>
<dbReference type="InterPro" id="IPR038148">
    <property type="entry name" value="Tn1545/Tn916_Xis"/>
</dbReference>
<evidence type="ECO:0000313" key="2">
    <source>
        <dbReference type="EMBL" id="SFL65841.1"/>
    </source>
</evidence>
<evidence type="ECO:0000259" key="1">
    <source>
        <dbReference type="Pfam" id="PF12728"/>
    </source>
</evidence>
<dbReference type="NCBIfam" id="TIGR01764">
    <property type="entry name" value="excise"/>
    <property type="match status" value="1"/>
</dbReference>
<protein>
    <submittedName>
        <fullName evidence="2">DNA binding domain-containing protein, excisionase family</fullName>
    </submittedName>
</protein>
<dbReference type="Proteomes" id="UP000199520">
    <property type="component" value="Unassembled WGS sequence"/>
</dbReference>
<dbReference type="Gene3D" id="3.90.105.50">
    <property type="match status" value="1"/>
</dbReference>
<dbReference type="OrthoDB" id="1685018at2"/>
<dbReference type="Pfam" id="PF12728">
    <property type="entry name" value="HTH_17"/>
    <property type="match status" value="1"/>
</dbReference>
<dbReference type="EMBL" id="FOTS01000060">
    <property type="protein sequence ID" value="SFM24709.1"/>
    <property type="molecule type" value="Genomic_DNA"/>
</dbReference>
<feature type="domain" description="Helix-turn-helix" evidence="1">
    <location>
        <begin position="8"/>
        <end position="55"/>
    </location>
</feature>
<dbReference type="GO" id="GO:0003677">
    <property type="term" value="F:DNA binding"/>
    <property type="evidence" value="ECO:0007669"/>
    <property type="project" value="InterPro"/>
</dbReference>
<keyword evidence="4" id="KW-1185">Reference proteome</keyword>
<evidence type="ECO:0000313" key="4">
    <source>
        <dbReference type="Proteomes" id="UP000199520"/>
    </source>
</evidence>
<dbReference type="InterPro" id="IPR009061">
    <property type="entry name" value="DNA-bd_dom_put_sf"/>
</dbReference>
<sequence length="67" mass="8062">METKQSPLMTVKETAEYLRFSKETIYRLIASNDIPALKIGRSWKIHKFELEELIEWELKNKTIKQCY</sequence>
<dbReference type="RefSeq" id="WP_090935220.1">
    <property type="nucleotide sequence ID" value="NZ_FOTS01000012.1"/>
</dbReference>
<dbReference type="InterPro" id="IPR041657">
    <property type="entry name" value="HTH_17"/>
</dbReference>
<proteinExistence type="predicted"/>
<accession>A0A1I4JHT6</accession>
<organism evidence="2 4">
    <name type="scientific">Pelosinus propionicus DSM 13327</name>
    <dbReference type="NCBI Taxonomy" id="1123291"/>
    <lineage>
        <taxon>Bacteria</taxon>
        <taxon>Bacillati</taxon>
        <taxon>Bacillota</taxon>
        <taxon>Negativicutes</taxon>
        <taxon>Selenomonadales</taxon>
        <taxon>Sporomusaceae</taxon>
        <taxon>Pelosinus</taxon>
    </lineage>
</organism>